<feature type="compositionally biased region" description="Polar residues" evidence="1">
    <location>
        <begin position="351"/>
        <end position="364"/>
    </location>
</feature>
<dbReference type="AlphaFoldDB" id="A0A318Z990"/>
<evidence type="ECO:0000256" key="2">
    <source>
        <dbReference type="SAM" id="Phobius"/>
    </source>
</evidence>
<sequence length="462" mass="48704">MSMASVSLLRQRSKCIKCPRESRIAVFSVATPATTTSLSWPVAATHIVIPDTEASLSTDNATASANDWLASTTSLQRPTDHQPAETTAARDASLASSVVTATADSLSAFIASTSYLPSSHQEHMPLTSQTSAPSPSLKSGQTVPSSWTGHSEYRFAPASFVTSATQSSLTISTTSTATATPTQINPNNNPTASSNRVDLPNSSNSNAPLRIILGSVLGGVAFVALALAIGYYYFRSSQRRNSRGAPSPSTSEEDFPAEKTQIMSFSPGASRPGNQSRRSFLSDVSSSVRSLPIHLARVPVSKPDYTYHGPRASAIPRAANTNPFVEPLEFTYKSDSSRGTRIPSNPFADPASSTPHLRQLQTSQPPRPISVAWGGSVSSGGNVSLGSTLILPNGRSSAGSSLLNRLSYPFTVNELSDAGGGEGYYDPAARVSTRSDPFDLEYPAKAAIIHRRSSTVIPVAPL</sequence>
<evidence type="ECO:0000313" key="3">
    <source>
        <dbReference type="EMBL" id="PYH40130.1"/>
    </source>
</evidence>
<feature type="compositionally biased region" description="Low complexity" evidence="1">
    <location>
        <begin position="172"/>
        <end position="192"/>
    </location>
</feature>
<keyword evidence="2" id="KW-0812">Transmembrane</keyword>
<dbReference type="CDD" id="cd12087">
    <property type="entry name" value="TM_EGFR-like"/>
    <property type="match status" value="1"/>
</dbReference>
<name>A0A318Z990_9EURO</name>
<reference evidence="3 4" key="1">
    <citation type="submission" date="2016-12" db="EMBL/GenBank/DDBJ databases">
        <title>The genomes of Aspergillus section Nigri reveals drivers in fungal speciation.</title>
        <authorList>
            <consortium name="DOE Joint Genome Institute"/>
            <person name="Vesth T.C."/>
            <person name="Nybo J."/>
            <person name="Theobald S."/>
            <person name="Brandl J."/>
            <person name="Frisvad J.C."/>
            <person name="Nielsen K.F."/>
            <person name="Lyhne E.K."/>
            <person name="Kogle M.E."/>
            <person name="Kuo A."/>
            <person name="Riley R."/>
            <person name="Clum A."/>
            <person name="Nolan M."/>
            <person name="Lipzen A."/>
            <person name="Salamov A."/>
            <person name="Henrissat B."/>
            <person name="Wiebenga A."/>
            <person name="De Vries R.P."/>
            <person name="Grigoriev I.V."/>
            <person name="Mortensen U.H."/>
            <person name="Andersen M.R."/>
            <person name="Baker S.E."/>
        </authorList>
    </citation>
    <scope>NUCLEOTIDE SEQUENCE [LARGE SCALE GENOMIC DNA]</scope>
    <source>
        <strain evidence="3 4">JOP 1030-1</strain>
    </source>
</reference>
<keyword evidence="2" id="KW-0472">Membrane</keyword>
<accession>A0A318Z990</accession>
<dbReference type="STRING" id="1450539.A0A318Z990"/>
<feature type="transmembrane region" description="Helical" evidence="2">
    <location>
        <begin position="211"/>
        <end position="234"/>
    </location>
</feature>
<gene>
    <name evidence="3" type="ORF">BP01DRAFT_387632</name>
</gene>
<dbReference type="GeneID" id="37078984"/>
<keyword evidence="4" id="KW-1185">Reference proteome</keyword>
<dbReference type="EMBL" id="KZ821300">
    <property type="protein sequence ID" value="PYH40130.1"/>
    <property type="molecule type" value="Genomic_DNA"/>
</dbReference>
<dbReference type="RefSeq" id="XP_025426112.1">
    <property type="nucleotide sequence ID" value="XM_025577755.1"/>
</dbReference>
<keyword evidence="2" id="KW-1133">Transmembrane helix</keyword>
<feature type="compositionally biased region" description="Polar residues" evidence="1">
    <location>
        <begin position="334"/>
        <end position="343"/>
    </location>
</feature>
<evidence type="ECO:0000256" key="1">
    <source>
        <dbReference type="SAM" id="MobiDB-lite"/>
    </source>
</evidence>
<feature type="compositionally biased region" description="Polar residues" evidence="1">
    <location>
        <begin position="126"/>
        <end position="145"/>
    </location>
</feature>
<feature type="region of interest" description="Disordered" evidence="1">
    <location>
        <begin position="172"/>
        <end position="201"/>
    </location>
</feature>
<organism evidence="3 4">
    <name type="scientific">Aspergillus saccharolyticus JOP 1030-1</name>
    <dbReference type="NCBI Taxonomy" id="1450539"/>
    <lineage>
        <taxon>Eukaryota</taxon>
        <taxon>Fungi</taxon>
        <taxon>Dikarya</taxon>
        <taxon>Ascomycota</taxon>
        <taxon>Pezizomycotina</taxon>
        <taxon>Eurotiomycetes</taxon>
        <taxon>Eurotiomycetidae</taxon>
        <taxon>Eurotiales</taxon>
        <taxon>Aspergillaceae</taxon>
        <taxon>Aspergillus</taxon>
        <taxon>Aspergillus subgen. Circumdati</taxon>
    </lineage>
</organism>
<feature type="region of interest" description="Disordered" evidence="1">
    <location>
        <begin position="120"/>
        <end position="145"/>
    </location>
</feature>
<feature type="region of interest" description="Disordered" evidence="1">
    <location>
        <begin position="334"/>
        <end position="365"/>
    </location>
</feature>
<dbReference type="Proteomes" id="UP000248349">
    <property type="component" value="Unassembled WGS sequence"/>
</dbReference>
<dbReference type="OrthoDB" id="4497412at2759"/>
<proteinExistence type="predicted"/>
<protein>
    <submittedName>
        <fullName evidence="3">Uncharacterized protein</fullName>
    </submittedName>
</protein>
<evidence type="ECO:0000313" key="4">
    <source>
        <dbReference type="Proteomes" id="UP000248349"/>
    </source>
</evidence>